<dbReference type="EMBL" id="LT629972">
    <property type="protein sequence ID" value="SEI17114.1"/>
    <property type="molecule type" value="Genomic_DNA"/>
</dbReference>
<protein>
    <submittedName>
        <fullName evidence="2">Phage antirepressor protein YoqD, KilAC domain</fullName>
    </submittedName>
</protein>
<dbReference type="Proteomes" id="UP000182272">
    <property type="component" value="Chromosome I"/>
</dbReference>
<proteinExistence type="predicted"/>
<dbReference type="GO" id="GO:0003677">
    <property type="term" value="F:DNA binding"/>
    <property type="evidence" value="ECO:0007669"/>
    <property type="project" value="InterPro"/>
</dbReference>
<name>A0A1H6NWC1_9PSED</name>
<evidence type="ECO:0000313" key="3">
    <source>
        <dbReference type="Proteomes" id="UP000182272"/>
    </source>
</evidence>
<dbReference type="InterPro" id="IPR005039">
    <property type="entry name" value="Ant_C"/>
</dbReference>
<dbReference type="AlphaFoldDB" id="A0A1H6NWC1"/>
<accession>A0A1H6NWC1</accession>
<dbReference type="Pfam" id="PF09669">
    <property type="entry name" value="Phage_pRha"/>
    <property type="match status" value="1"/>
</dbReference>
<feature type="domain" description="Antirepressor protein C-terminal" evidence="1">
    <location>
        <begin position="140"/>
        <end position="246"/>
    </location>
</feature>
<evidence type="ECO:0000259" key="1">
    <source>
        <dbReference type="Pfam" id="PF03374"/>
    </source>
</evidence>
<dbReference type="InterPro" id="IPR014054">
    <property type="entry name" value="Phage_regulatory_Rha"/>
</dbReference>
<organism evidence="2 3">
    <name type="scientific">Pseudomonas asplenii</name>
    <dbReference type="NCBI Taxonomy" id="53407"/>
    <lineage>
        <taxon>Bacteria</taxon>
        <taxon>Pseudomonadati</taxon>
        <taxon>Pseudomonadota</taxon>
        <taxon>Gammaproteobacteria</taxon>
        <taxon>Pseudomonadales</taxon>
        <taxon>Pseudomonadaceae</taxon>
        <taxon>Pseudomonas</taxon>
    </lineage>
</organism>
<reference evidence="2 3" key="1">
    <citation type="submission" date="2016-10" db="EMBL/GenBank/DDBJ databases">
        <authorList>
            <person name="de Groot N.N."/>
        </authorList>
    </citation>
    <scope>NUCLEOTIDE SEQUENCE [LARGE SCALE GENOMIC DNA]</scope>
    <source>
        <strain evidence="2 3">LMG 2158</strain>
    </source>
</reference>
<evidence type="ECO:0000313" key="2">
    <source>
        <dbReference type="EMBL" id="SEI17114.1"/>
    </source>
</evidence>
<gene>
    <name evidence="2" type="ORF">SAMN05216581_3308</name>
</gene>
<dbReference type="Pfam" id="PF03374">
    <property type="entry name" value="ANT"/>
    <property type="match status" value="1"/>
</dbReference>
<sequence>MHRATASINAAECAPRSVCPVNVAHIQTMSSREIAELTGSTHDNVLKTIRALVAKGVVSGNETPYRHPQNGQTYREYLLTQRDTLVVVSGYSVELRARIIDRWQELEGRQAAKPMVPQTYAEALRLAADQAEQNLQLQHVIERQAPKVAAIQRLAAAGGAICITDAAKQLQMQPSKLFAWMSANRWIYRRDGSTRWIAYQPRIASGYLIHKVTELKPNPDTGVERAAFQPLVTPKGLARLAELLQGENL</sequence>